<dbReference type="Proteomes" id="UP001181693">
    <property type="component" value="Unassembled WGS sequence"/>
</dbReference>
<dbReference type="InterPro" id="IPR023561">
    <property type="entry name" value="Carbonic_anhydrase_a-class"/>
</dbReference>
<organism evidence="9 10">
    <name type="scientific">Pyxicephalus adspersus</name>
    <name type="common">African bullfrog</name>
    <dbReference type="NCBI Taxonomy" id="30357"/>
    <lineage>
        <taxon>Eukaryota</taxon>
        <taxon>Metazoa</taxon>
        <taxon>Chordata</taxon>
        <taxon>Craniata</taxon>
        <taxon>Vertebrata</taxon>
        <taxon>Euteleostomi</taxon>
        <taxon>Amphibia</taxon>
        <taxon>Batrachia</taxon>
        <taxon>Anura</taxon>
        <taxon>Neobatrachia</taxon>
        <taxon>Ranoidea</taxon>
        <taxon>Pyxicephalidae</taxon>
        <taxon>Pyxicephalinae</taxon>
        <taxon>Pyxicephalus</taxon>
    </lineage>
</organism>
<dbReference type="InterPro" id="IPR001148">
    <property type="entry name" value="CA_dom"/>
</dbReference>
<feature type="chain" id="PRO_5043105436" description="Carbonic anhydrase" evidence="7">
    <location>
        <begin position="20"/>
        <end position="326"/>
    </location>
</feature>
<comment type="cofactor">
    <cofactor evidence="7">
        <name>Zn(2+)</name>
        <dbReference type="ChEBI" id="CHEBI:29105"/>
    </cofactor>
</comment>
<comment type="similarity">
    <text evidence="1 7">Belongs to the alpha-carbonic anhydrase family.</text>
</comment>
<evidence type="ECO:0000256" key="5">
    <source>
        <dbReference type="ARBA" id="ARBA00023180"/>
    </source>
</evidence>
<evidence type="ECO:0000256" key="2">
    <source>
        <dbReference type="ARBA" id="ARBA00012925"/>
    </source>
</evidence>
<protein>
    <recommendedName>
        <fullName evidence="2 7">Carbonic anhydrase</fullName>
        <ecNumber evidence="2 7">4.2.1.1</ecNumber>
    </recommendedName>
</protein>
<evidence type="ECO:0000256" key="1">
    <source>
        <dbReference type="ARBA" id="ARBA00010718"/>
    </source>
</evidence>
<evidence type="ECO:0000256" key="7">
    <source>
        <dbReference type="RuleBase" id="RU367011"/>
    </source>
</evidence>
<dbReference type="AlphaFoldDB" id="A0AAV2ZX43"/>
<dbReference type="FunFam" id="3.10.200.10:FF:000003">
    <property type="entry name" value="Carbonic anhydrase 12"/>
    <property type="match status" value="1"/>
</dbReference>
<dbReference type="Gene3D" id="3.10.200.10">
    <property type="entry name" value="Alpha carbonic anhydrase"/>
    <property type="match status" value="1"/>
</dbReference>
<dbReference type="PROSITE" id="PS00162">
    <property type="entry name" value="ALPHA_CA_1"/>
    <property type="match status" value="1"/>
</dbReference>
<feature type="domain" description="Alpha-carbonic anhydrase" evidence="8">
    <location>
        <begin position="19"/>
        <end position="277"/>
    </location>
</feature>
<keyword evidence="6 7" id="KW-0456">Lyase</keyword>
<comment type="catalytic activity">
    <reaction evidence="7">
        <text>hydrogencarbonate + H(+) = CO2 + H2O</text>
        <dbReference type="Rhea" id="RHEA:10748"/>
        <dbReference type="ChEBI" id="CHEBI:15377"/>
        <dbReference type="ChEBI" id="CHEBI:15378"/>
        <dbReference type="ChEBI" id="CHEBI:16526"/>
        <dbReference type="ChEBI" id="CHEBI:17544"/>
        <dbReference type="EC" id="4.2.1.1"/>
    </reaction>
</comment>
<feature type="signal peptide" evidence="7">
    <location>
        <begin position="1"/>
        <end position="19"/>
    </location>
</feature>
<comment type="function">
    <text evidence="7">Reversible hydration of carbon dioxide.</text>
</comment>
<dbReference type="SUPFAM" id="SSF51069">
    <property type="entry name" value="Carbonic anhydrase"/>
    <property type="match status" value="1"/>
</dbReference>
<dbReference type="Pfam" id="PF00194">
    <property type="entry name" value="Carb_anhydrase"/>
    <property type="match status" value="1"/>
</dbReference>
<evidence type="ECO:0000313" key="9">
    <source>
        <dbReference type="EMBL" id="DBA18838.1"/>
    </source>
</evidence>
<proteinExistence type="inferred from homology"/>
<keyword evidence="4 7" id="KW-0862">Zinc</keyword>
<evidence type="ECO:0000256" key="3">
    <source>
        <dbReference type="ARBA" id="ARBA00022723"/>
    </source>
</evidence>
<dbReference type="InterPro" id="IPR018338">
    <property type="entry name" value="Carbonic_anhydrase_a-class_CS"/>
</dbReference>
<keyword evidence="10" id="KW-1185">Reference proteome</keyword>
<dbReference type="InterPro" id="IPR036398">
    <property type="entry name" value="CA_dom_sf"/>
</dbReference>
<evidence type="ECO:0000256" key="6">
    <source>
        <dbReference type="ARBA" id="ARBA00023239"/>
    </source>
</evidence>
<gene>
    <name evidence="9" type="ORF">GDO54_014735</name>
</gene>
<dbReference type="EMBL" id="DYDO01000008">
    <property type="protein sequence ID" value="DBA18838.1"/>
    <property type="molecule type" value="Genomic_DNA"/>
</dbReference>
<dbReference type="GO" id="GO:0004089">
    <property type="term" value="F:carbonate dehydratase activity"/>
    <property type="evidence" value="ECO:0007669"/>
    <property type="project" value="UniProtKB-UniRule"/>
</dbReference>
<dbReference type="GO" id="GO:0008270">
    <property type="term" value="F:zinc ion binding"/>
    <property type="evidence" value="ECO:0007669"/>
    <property type="project" value="UniProtKB-UniRule"/>
</dbReference>
<dbReference type="SMART" id="SM01057">
    <property type="entry name" value="Carb_anhydrase"/>
    <property type="match status" value="1"/>
</dbReference>
<dbReference type="PANTHER" id="PTHR18952:SF200">
    <property type="entry name" value="CARBONIC ANHYDRASE"/>
    <property type="match status" value="1"/>
</dbReference>
<comment type="caution">
    <text evidence="9">The sequence shown here is derived from an EMBL/GenBank/DDBJ whole genome shotgun (WGS) entry which is preliminary data.</text>
</comment>
<dbReference type="GO" id="GO:0005886">
    <property type="term" value="C:plasma membrane"/>
    <property type="evidence" value="ECO:0007669"/>
    <property type="project" value="TreeGrafter"/>
</dbReference>
<dbReference type="EC" id="4.2.1.1" evidence="2 7"/>
<reference evidence="9" key="1">
    <citation type="thesis" date="2020" institute="ProQuest LLC" country="789 East Eisenhower Parkway, Ann Arbor, MI, USA">
        <title>Comparative Genomics and Chromosome Evolution.</title>
        <authorList>
            <person name="Mudd A.B."/>
        </authorList>
    </citation>
    <scope>NUCLEOTIDE SEQUENCE</scope>
    <source>
        <strain evidence="9">1538</strain>
        <tissue evidence="9">Blood</tissue>
    </source>
</reference>
<accession>A0AAV2ZX43</accession>
<keyword evidence="5" id="KW-0325">Glycoprotein</keyword>
<evidence type="ECO:0000259" key="8">
    <source>
        <dbReference type="PROSITE" id="PS51144"/>
    </source>
</evidence>
<evidence type="ECO:0000256" key="4">
    <source>
        <dbReference type="ARBA" id="ARBA00022833"/>
    </source>
</evidence>
<sequence>MASHFKIILLALCFSQCRADWCYTESSCAPNTWTSLGSCNASNESPIDILENYAQYNASLGPFQFTNYTDPSKLLTITNNGHTVEIEVGDGVSLSAGGLSSVYMATAFHFHWGNGTPGSEHWLSGKQYPMEMHIVHTKNGMNLTEAKKDAAGIAVLGFFIDTKDSANTSKMLSLSKLLQQVSVPGKPLPLNSTISLDELLADVNRSMYYRYMGSLTTPTCDQAVVWTVFKNPIFVPSWVVEAFTTTLKYNVSNATEPLVNNFRPLQPLHGRQVQASFTMQPSVNSTAASTVTPASSVPSSGSIIWSTNILYVSLFLVYQEMANNVI</sequence>
<evidence type="ECO:0000313" key="10">
    <source>
        <dbReference type="Proteomes" id="UP001181693"/>
    </source>
</evidence>
<keyword evidence="3 7" id="KW-0479">Metal-binding</keyword>
<keyword evidence="7" id="KW-0732">Signal</keyword>
<dbReference type="PANTHER" id="PTHR18952">
    <property type="entry name" value="CARBONIC ANHYDRASE"/>
    <property type="match status" value="1"/>
</dbReference>
<dbReference type="PROSITE" id="PS51144">
    <property type="entry name" value="ALPHA_CA_2"/>
    <property type="match status" value="1"/>
</dbReference>
<name>A0AAV2ZX43_PYXAD</name>